<dbReference type="GO" id="GO:0007005">
    <property type="term" value="P:mitochondrion organization"/>
    <property type="evidence" value="ECO:0007669"/>
    <property type="project" value="TreeGrafter"/>
</dbReference>
<dbReference type="PROSITE" id="PS50076">
    <property type="entry name" value="DNAJ_2"/>
    <property type="match status" value="1"/>
</dbReference>
<dbReference type="SMART" id="SM00271">
    <property type="entry name" value="DnaJ"/>
    <property type="match status" value="1"/>
</dbReference>
<name>A0A7E4W354_PANRE</name>
<dbReference type="Gene3D" id="1.10.287.110">
    <property type="entry name" value="DnaJ domain"/>
    <property type="match status" value="1"/>
</dbReference>
<dbReference type="PRINTS" id="PR00625">
    <property type="entry name" value="JDOMAIN"/>
</dbReference>
<organism evidence="5 6">
    <name type="scientific">Panagrellus redivivus</name>
    <name type="common">Microworm</name>
    <dbReference type="NCBI Taxonomy" id="6233"/>
    <lineage>
        <taxon>Eukaryota</taxon>
        <taxon>Metazoa</taxon>
        <taxon>Ecdysozoa</taxon>
        <taxon>Nematoda</taxon>
        <taxon>Chromadorea</taxon>
        <taxon>Rhabditida</taxon>
        <taxon>Tylenchina</taxon>
        <taxon>Panagrolaimomorpha</taxon>
        <taxon>Panagrolaimoidea</taxon>
        <taxon>Panagrolaimidae</taxon>
        <taxon>Panagrellus</taxon>
    </lineage>
</organism>
<evidence type="ECO:0000259" key="4">
    <source>
        <dbReference type="PROSITE" id="PS50076"/>
    </source>
</evidence>
<dbReference type="InterPro" id="IPR036869">
    <property type="entry name" value="J_dom_sf"/>
</dbReference>
<dbReference type="PANTHER" id="PTHR44145:SF4">
    <property type="entry name" value="J DOMAIN-CONTAINING PROTEIN"/>
    <property type="match status" value="1"/>
</dbReference>
<dbReference type="AlphaFoldDB" id="A0A7E4W354"/>
<dbReference type="GO" id="GO:0043066">
    <property type="term" value="P:negative regulation of apoptotic process"/>
    <property type="evidence" value="ECO:0007669"/>
    <property type="project" value="TreeGrafter"/>
</dbReference>
<protein>
    <submittedName>
        <fullName evidence="6">J domain-containing protein</fullName>
    </submittedName>
</protein>
<reference evidence="6" key="2">
    <citation type="submission" date="2020-10" db="UniProtKB">
        <authorList>
            <consortium name="WormBaseParasite"/>
        </authorList>
    </citation>
    <scope>IDENTIFICATION</scope>
</reference>
<feature type="compositionally biased region" description="Low complexity" evidence="2">
    <location>
        <begin position="104"/>
        <end position="114"/>
    </location>
</feature>
<evidence type="ECO:0000256" key="2">
    <source>
        <dbReference type="SAM" id="MobiDB-lite"/>
    </source>
</evidence>
<keyword evidence="1" id="KW-0175">Coiled coil</keyword>
<dbReference type="GO" id="GO:0005739">
    <property type="term" value="C:mitochondrion"/>
    <property type="evidence" value="ECO:0007669"/>
    <property type="project" value="TreeGrafter"/>
</dbReference>
<evidence type="ECO:0000256" key="3">
    <source>
        <dbReference type="SAM" id="Phobius"/>
    </source>
</evidence>
<keyword evidence="3" id="KW-0472">Membrane</keyword>
<feature type="region of interest" description="Disordered" evidence="2">
    <location>
        <begin position="95"/>
        <end position="116"/>
    </location>
</feature>
<evidence type="ECO:0000313" key="5">
    <source>
        <dbReference type="Proteomes" id="UP000492821"/>
    </source>
</evidence>
<dbReference type="InterPro" id="IPR001623">
    <property type="entry name" value="DnaJ_domain"/>
</dbReference>
<evidence type="ECO:0000313" key="6">
    <source>
        <dbReference type="WBParaSite" id="Pan_g5970.t1"/>
    </source>
</evidence>
<dbReference type="Pfam" id="PF00226">
    <property type="entry name" value="DnaJ"/>
    <property type="match status" value="1"/>
</dbReference>
<dbReference type="PANTHER" id="PTHR44145">
    <property type="entry name" value="DNAJ HOMOLOG SUBFAMILY A MEMBER 3, MITOCHONDRIAL"/>
    <property type="match status" value="1"/>
</dbReference>
<dbReference type="CDD" id="cd06257">
    <property type="entry name" value="DnaJ"/>
    <property type="match status" value="1"/>
</dbReference>
<dbReference type="SUPFAM" id="SSF46565">
    <property type="entry name" value="Chaperone J-domain"/>
    <property type="match status" value="1"/>
</dbReference>
<accession>A0A7E4W354</accession>
<sequence>MLKRRLCFTQPGYIRAFTSGRPPDHYAALGVPKTASSKEIKTAFYSLSKKYHPDTTTEDPQVSNEKFQKIVAAYEVLGTDDRRRAYDITVAPRYSSTTAGPTVRRQAGPGQRPRQYTDIDIDYKDFEHFQKTNRRKRVFHDTWQMPNEFYNKFAGEKKKADDGYTAYHDSAAAEREAAERKLREELEELKRRQKHPIPTFEQLIRDEEYRARERKKKSTSIGMGLVGVSIIVLFALANRH</sequence>
<feature type="coiled-coil region" evidence="1">
    <location>
        <begin position="168"/>
        <end position="195"/>
    </location>
</feature>
<dbReference type="WBParaSite" id="Pan_g5970.t1">
    <property type="protein sequence ID" value="Pan_g5970.t1"/>
    <property type="gene ID" value="Pan_g5970"/>
</dbReference>
<keyword evidence="5" id="KW-1185">Reference proteome</keyword>
<feature type="domain" description="J" evidence="4">
    <location>
        <begin position="24"/>
        <end position="90"/>
    </location>
</feature>
<evidence type="ECO:0000256" key="1">
    <source>
        <dbReference type="SAM" id="Coils"/>
    </source>
</evidence>
<proteinExistence type="predicted"/>
<keyword evidence="3" id="KW-1133">Transmembrane helix</keyword>
<keyword evidence="3" id="KW-0812">Transmembrane</keyword>
<dbReference type="InterPro" id="IPR051938">
    <property type="entry name" value="Apopto_cytoskel_mod"/>
</dbReference>
<feature type="transmembrane region" description="Helical" evidence="3">
    <location>
        <begin position="219"/>
        <end position="237"/>
    </location>
</feature>
<dbReference type="Proteomes" id="UP000492821">
    <property type="component" value="Unassembled WGS sequence"/>
</dbReference>
<reference evidence="5" key="1">
    <citation type="journal article" date="2013" name="Genetics">
        <title>The draft genome and transcriptome of Panagrellus redivivus are shaped by the harsh demands of a free-living lifestyle.</title>
        <authorList>
            <person name="Srinivasan J."/>
            <person name="Dillman A.R."/>
            <person name="Macchietto M.G."/>
            <person name="Heikkinen L."/>
            <person name="Lakso M."/>
            <person name="Fracchia K.M."/>
            <person name="Antoshechkin I."/>
            <person name="Mortazavi A."/>
            <person name="Wong G."/>
            <person name="Sternberg P.W."/>
        </authorList>
    </citation>
    <scope>NUCLEOTIDE SEQUENCE [LARGE SCALE GENOMIC DNA]</scope>
    <source>
        <strain evidence="5">MT8872</strain>
    </source>
</reference>